<dbReference type="EMBL" id="JABYQT010000002">
    <property type="protein sequence ID" value="MBZ5486895.1"/>
    <property type="molecule type" value="Genomic_DNA"/>
</dbReference>
<comment type="caution">
    <text evidence="1">The sequence shown here is derived from an EMBL/GenBank/DDBJ whole genome shotgun (WGS) entry which is preliminary data.</text>
</comment>
<gene>
    <name evidence="1" type="ORF">HW452_05085</name>
</gene>
<organism evidence="1 2">
    <name type="scientific">Vreelandella aquamarina</name>
    <dbReference type="NCBI Taxonomy" id="77097"/>
    <lineage>
        <taxon>Bacteria</taxon>
        <taxon>Pseudomonadati</taxon>
        <taxon>Pseudomonadota</taxon>
        <taxon>Gammaproteobacteria</taxon>
        <taxon>Oceanospirillales</taxon>
        <taxon>Halomonadaceae</taxon>
        <taxon>Vreelandella</taxon>
    </lineage>
</organism>
<keyword evidence="2" id="KW-1185">Reference proteome</keyword>
<dbReference type="Proteomes" id="UP001319846">
    <property type="component" value="Unassembled WGS sequence"/>
</dbReference>
<evidence type="ECO:0000313" key="1">
    <source>
        <dbReference type="EMBL" id="MBZ5486895.1"/>
    </source>
</evidence>
<evidence type="ECO:0000313" key="2">
    <source>
        <dbReference type="Proteomes" id="UP001319846"/>
    </source>
</evidence>
<proteinExistence type="predicted"/>
<accession>A0ACC5VSE8</accession>
<reference evidence="1" key="1">
    <citation type="submission" date="2020-06" db="EMBL/GenBank/DDBJ databases">
        <title>Whole Genome Sequence of Halomonas aquamarina MB598.</title>
        <authorList>
            <person name="Pervaiz M."/>
            <person name="Fariq A."/>
            <person name="Yasmin A."/>
            <person name="Welch M."/>
        </authorList>
    </citation>
    <scope>NUCLEOTIDE SEQUENCE</scope>
    <source>
        <strain evidence="1">MB598</strain>
    </source>
</reference>
<name>A0ACC5VSE8_9GAMM</name>
<sequence>MRLLIAVALALVLAGCNKDAPSEAELGRIADASDDADIYSNKFRQAAHEISGQSGCSAQAMENNAGFWRVPEIEEAPVYFIYCAEPMHSSNRYYLNADSGKISKVKDSVY</sequence>
<protein>
    <submittedName>
        <fullName evidence="1">Uncharacterized protein</fullName>
    </submittedName>
</protein>